<dbReference type="OrthoDB" id="7847955at2"/>
<keyword evidence="2" id="KW-1185">Reference proteome</keyword>
<protein>
    <submittedName>
        <fullName evidence="1">Uncharacterized protein</fullName>
    </submittedName>
</protein>
<dbReference type="AlphaFoldDB" id="A0A5J6N5C3"/>
<dbReference type="EMBL" id="CP042582">
    <property type="protein sequence ID" value="QEX24594.1"/>
    <property type="molecule type" value="Genomic_DNA"/>
</dbReference>
<name>A0A5J6N5C3_9PROT</name>
<evidence type="ECO:0000313" key="2">
    <source>
        <dbReference type="Proteomes" id="UP000325797"/>
    </source>
</evidence>
<dbReference type="KEGG" id="hadh:FRZ61_45350"/>
<proteinExistence type="predicted"/>
<sequence>MGAVVKHPTLAAGGARTIANLRAELVQECTRSIRALEEIVHRLKMIDSSYPAIGMAPAIAGYERAVGILASIDPLDMPETAMIEDLARLVQELTDTVSSAYTIARSASEVV</sequence>
<gene>
    <name evidence="1" type="ORF">FRZ61_45350</name>
</gene>
<dbReference type="RefSeq" id="WP_151119859.1">
    <property type="nucleotide sequence ID" value="NZ_CP042582.1"/>
</dbReference>
<organism evidence="1 2">
    <name type="scientific">Hypericibacter adhaerens</name>
    <dbReference type="NCBI Taxonomy" id="2602016"/>
    <lineage>
        <taxon>Bacteria</taxon>
        <taxon>Pseudomonadati</taxon>
        <taxon>Pseudomonadota</taxon>
        <taxon>Alphaproteobacteria</taxon>
        <taxon>Rhodospirillales</taxon>
        <taxon>Dongiaceae</taxon>
        <taxon>Hypericibacter</taxon>
    </lineage>
</organism>
<reference evidence="1 2" key="1">
    <citation type="submission" date="2019-08" db="EMBL/GenBank/DDBJ databases">
        <title>Hyperibacter terrae gen. nov., sp. nov. and Hyperibacter viscosus sp. nov., two new members in the family Rhodospirillaceae isolated from the rhizosphere of Hypericum perforatum.</title>
        <authorList>
            <person name="Noviana Z."/>
        </authorList>
    </citation>
    <scope>NUCLEOTIDE SEQUENCE [LARGE SCALE GENOMIC DNA]</scope>
    <source>
        <strain evidence="1 2">R5959</strain>
    </source>
</reference>
<dbReference type="Proteomes" id="UP000325797">
    <property type="component" value="Chromosome"/>
</dbReference>
<evidence type="ECO:0000313" key="1">
    <source>
        <dbReference type="EMBL" id="QEX24594.1"/>
    </source>
</evidence>
<accession>A0A5J6N5C3</accession>